<dbReference type="EMBL" id="JAAAHW010006575">
    <property type="protein sequence ID" value="KAF9958269.1"/>
    <property type="molecule type" value="Genomic_DNA"/>
</dbReference>
<keyword evidence="3" id="KW-1185">Reference proteome</keyword>
<gene>
    <name evidence="2" type="ORF">BGZ65_001558</name>
</gene>
<feature type="compositionally biased region" description="Polar residues" evidence="1">
    <location>
        <begin position="343"/>
        <end position="352"/>
    </location>
</feature>
<dbReference type="AlphaFoldDB" id="A0A9P6M0W1"/>
<evidence type="ECO:0000313" key="2">
    <source>
        <dbReference type="EMBL" id="KAF9958269.1"/>
    </source>
</evidence>
<feature type="compositionally biased region" description="Polar residues" evidence="1">
    <location>
        <begin position="453"/>
        <end position="470"/>
    </location>
</feature>
<feature type="compositionally biased region" description="Polar residues" evidence="1">
    <location>
        <begin position="367"/>
        <end position="376"/>
    </location>
</feature>
<accession>A0A9P6M0W1</accession>
<comment type="caution">
    <text evidence="2">The sequence shown here is derived from an EMBL/GenBank/DDBJ whole genome shotgun (WGS) entry which is preliminary data.</text>
</comment>
<proteinExistence type="predicted"/>
<evidence type="ECO:0000256" key="1">
    <source>
        <dbReference type="SAM" id="MobiDB-lite"/>
    </source>
</evidence>
<feature type="region of interest" description="Disordered" evidence="1">
    <location>
        <begin position="330"/>
        <end position="512"/>
    </location>
</feature>
<organism evidence="2 3">
    <name type="scientific">Modicella reniformis</name>
    <dbReference type="NCBI Taxonomy" id="1440133"/>
    <lineage>
        <taxon>Eukaryota</taxon>
        <taxon>Fungi</taxon>
        <taxon>Fungi incertae sedis</taxon>
        <taxon>Mucoromycota</taxon>
        <taxon>Mortierellomycotina</taxon>
        <taxon>Mortierellomycetes</taxon>
        <taxon>Mortierellales</taxon>
        <taxon>Mortierellaceae</taxon>
        <taxon>Modicella</taxon>
    </lineage>
</organism>
<protein>
    <submittedName>
        <fullName evidence="2">Uncharacterized protein</fullName>
    </submittedName>
</protein>
<evidence type="ECO:0000313" key="3">
    <source>
        <dbReference type="Proteomes" id="UP000749646"/>
    </source>
</evidence>
<name>A0A9P6M0W1_9FUNG</name>
<sequence>MDPTFSLARCAFPVLETTNPEDLPVARLWVEKYNDLNDTFFPLYKGRNPVGSNPHVVKAYIPEKYHINEVHVLIDIDQVAKVQDPFPRDSDAKTKLGDDVLMPEKWLEFPSTKKLQLMGAIELWIEFLPEEEQQKGPFRSELLPSIAKARDTYSLEDKLYHPMRRPCNMTSDQRFPASQESCPSVESPEYTMSISSLTESACSSVDSTSQETSGSQPSELRSHNSESVFTSHDYRSPIQFMSEGHSFDNMESNDYDSDSSEASTLIGSQEVPQEVFQVISGYPSDQTGIFDERIPGFSPPDLIDNFGAASQENLNNVDLRKTRKQIIEERDKASQVQEDKQATAVSEISASKTHGEPPDKSFGSLLENASGNSLSQLVKGEEETSTVDKTRKEQDDRGSCSKESTKEMNASERQNEDEIRELGIRNSQEECIRQEDLRSSQVVENDPQKDSQKLSSLPTDESSSKGTSSRVVEEPHESTGRTLSTLSPKHGMQFDADESPHKPFKLMKTENS</sequence>
<reference evidence="2" key="1">
    <citation type="journal article" date="2020" name="Fungal Divers.">
        <title>Resolving the Mortierellaceae phylogeny through synthesis of multi-gene phylogenetics and phylogenomics.</title>
        <authorList>
            <person name="Vandepol N."/>
            <person name="Liber J."/>
            <person name="Desiro A."/>
            <person name="Na H."/>
            <person name="Kennedy M."/>
            <person name="Barry K."/>
            <person name="Grigoriev I.V."/>
            <person name="Miller A.N."/>
            <person name="O'Donnell K."/>
            <person name="Stajich J.E."/>
            <person name="Bonito G."/>
        </authorList>
    </citation>
    <scope>NUCLEOTIDE SEQUENCE</scope>
    <source>
        <strain evidence="2">MES-2147</strain>
    </source>
</reference>
<feature type="compositionally biased region" description="Basic and acidic residues" evidence="1">
    <location>
        <begin position="330"/>
        <end position="341"/>
    </location>
</feature>
<feature type="compositionally biased region" description="Basic and acidic residues" evidence="1">
    <location>
        <begin position="379"/>
        <end position="438"/>
    </location>
</feature>
<dbReference type="Proteomes" id="UP000749646">
    <property type="component" value="Unassembled WGS sequence"/>
</dbReference>
<feature type="region of interest" description="Disordered" evidence="1">
    <location>
        <begin position="170"/>
        <end position="228"/>
    </location>
</feature>